<keyword evidence="4" id="KW-0325">Glycoprotein</keyword>
<reference evidence="7 8" key="1">
    <citation type="journal article" date="2024" name="Insects">
        <title>An Improved Chromosome-Level Genome Assembly of the Firefly Pyrocoelia pectoralis.</title>
        <authorList>
            <person name="Fu X."/>
            <person name="Meyer-Rochow V.B."/>
            <person name="Ballantyne L."/>
            <person name="Zhu X."/>
        </authorList>
    </citation>
    <scope>NUCLEOTIDE SEQUENCE [LARGE SCALE GENOMIC DNA]</scope>
    <source>
        <strain evidence="7">XCY_ONT2</strain>
    </source>
</reference>
<feature type="signal peptide" evidence="6">
    <location>
        <begin position="1"/>
        <end position="16"/>
    </location>
</feature>
<dbReference type="SMART" id="SM00364">
    <property type="entry name" value="LRR_BAC"/>
    <property type="match status" value="6"/>
</dbReference>
<dbReference type="Gene3D" id="3.80.10.10">
    <property type="entry name" value="Ribonuclease Inhibitor"/>
    <property type="match status" value="2"/>
</dbReference>
<dbReference type="PRINTS" id="PR00019">
    <property type="entry name" value="LEURICHRPT"/>
</dbReference>
<keyword evidence="8" id="KW-1185">Reference proteome</keyword>
<accession>A0AAN7ZXT5</accession>
<dbReference type="PANTHER" id="PTHR24366:SF161">
    <property type="entry name" value="TIR DOMAIN-CONTAINING PROTEIN"/>
    <property type="match status" value="1"/>
</dbReference>
<sequence length="606" mass="70313">MKRLIILQFSIYCVLSFNGHSSENCFNTIRYSGTQSFFNEVTCRGKTIANGTQLVIRQHNPHLTKIISFVNSVIPVLPANCFAFFPYLERLFLQATRIKTIEPDAFGNLQVLADLALNNNHIKEIFELTFRPLGSLRFLDLSKNELRTLHPDSFYGLVSLERLDLSYNLFSELNANMFRNVPSLRVLHLSNNRLYNIKSDTLRYLVHLQALNLHQNYLEHLPTEVFQSNDRMLSLDLSNNPFQNFNINIIPNYLINFNVSNNILNISSWSWAENIEKVDLSNTTISGIRTGRSTKRLCLHHNNFYSFDEINLKNATNLLQLDLSYNNIHKMYNDVFRNVRKLEKLNLSNNNLSDIPIGCFSELTNLLELRLSNNFLTDIEFGTFSGLDNITSLYLDNNKLTSIPEKSFYVLRKLKILYIDNNLINELDVQELLKQTPLLYHISLNVNEWKCKNLFNIMTLLTNRLVYFENGTDYNSENINGIACTDEDDFRVAHANTIEDPYSTLVDKFSQYFDNGFKNSSFYKFFQLSLSNSPSKSELNTSPTVRGKKFFKYFSTRNDETKNGESVNGEENSSSSDEYEEEEKEEQSTTEQSTEYSTTDFTDYYR</sequence>
<protein>
    <submittedName>
        <fullName evidence="7">Uncharacterized protein</fullName>
    </submittedName>
</protein>
<keyword evidence="3" id="KW-0677">Repeat</keyword>
<keyword evidence="1" id="KW-0433">Leucine-rich repeat</keyword>
<evidence type="ECO:0000256" key="6">
    <source>
        <dbReference type="SAM" id="SignalP"/>
    </source>
</evidence>
<dbReference type="InterPro" id="IPR003591">
    <property type="entry name" value="Leu-rich_rpt_typical-subtyp"/>
</dbReference>
<comment type="caution">
    <text evidence="7">The sequence shown here is derived from an EMBL/GenBank/DDBJ whole genome shotgun (WGS) entry which is preliminary data.</text>
</comment>
<evidence type="ECO:0000256" key="2">
    <source>
        <dbReference type="ARBA" id="ARBA00022729"/>
    </source>
</evidence>
<gene>
    <name evidence="7" type="ORF">RI129_001960</name>
</gene>
<feature type="compositionally biased region" description="Low complexity" evidence="5">
    <location>
        <begin position="589"/>
        <end position="600"/>
    </location>
</feature>
<feature type="chain" id="PRO_5042815941" evidence="6">
    <location>
        <begin position="17"/>
        <end position="606"/>
    </location>
</feature>
<dbReference type="PANTHER" id="PTHR24366">
    <property type="entry name" value="IG(IMMUNOGLOBULIN) AND LRR(LEUCINE RICH REPEAT) DOMAINS"/>
    <property type="match status" value="1"/>
</dbReference>
<proteinExistence type="predicted"/>
<evidence type="ECO:0000313" key="7">
    <source>
        <dbReference type="EMBL" id="KAK5650931.1"/>
    </source>
</evidence>
<evidence type="ECO:0000256" key="4">
    <source>
        <dbReference type="ARBA" id="ARBA00023180"/>
    </source>
</evidence>
<evidence type="ECO:0000256" key="5">
    <source>
        <dbReference type="SAM" id="MobiDB-lite"/>
    </source>
</evidence>
<dbReference type="Proteomes" id="UP001329430">
    <property type="component" value="Chromosome 1"/>
</dbReference>
<dbReference type="Pfam" id="PF13855">
    <property type="entry name" value="LRR_8"/>
    <property type="match status" value="2"/>
</dbReference>
<feature type="compositionally biased region" description="Low complexity" evidence="5">
    <location>
        <begin position="564"/>
        <end position="576"/>
    </location>
</feature>
<keyword evidence="2 6" id="KW-0732">Signal</keyword>
<dbReference type="FunFam" id="3.80.10.10:FF:000770">
    <property type="entry name" value="Uncharacterized protein"/>
    <property type="match status" value="1"/>
</dbReference>
<dbReference type="AlphaFoldDB" id="A0AAN7ZXT5"/>
<organism evidence="7 8">
    <name type="scientific">Pyrocoelia pectoralis</name>
    <dbReference type="NCBI Taxonomy" id="417401"/>
    <lineage>
        <taxon>Eukaryota</taxon>
        <taxon>Metazoa</taxon>
        <taxon>Ecdysozoa</taxon>
        <taxon>Arthropoda</taxon>
        <taxon>Hexapoda</taxon>
        <taxon>Insecta</taxon>
        <taxon>Pterygota</taxon>
        <taxon>Neoptera</taxon>
        <taxon>Endopterygota</taxon>
        <taxon>Coleoptera</taxon>
        <taxon>Polyphaga</taxon>
        <taxon>Elateriformia</taxon>
        <taxon>Elateroidea</taxon>
        <taxon>Lampyridae</taxon>
        <taxon>Lampyrinae</taxon>
        <taxon>Pyrocoelia</taxon>
    </lineage>
</organism>
<feature type="region of interest" description="Disordered" evidence="5">
    <location>
        <begin position="559"/>
        <end position="606"/>
    </location>
</feature>
<dbReference type="PROSITE" id="PS51450">
    <property type="entry name" value="LRR"/>
    <property type="match status" value="7"/>
</dbReference>
<dbReference type="SMART" id="SM00369">
    <property type="entry name" value="LRR_TYP"/>
    <property type="match status" value="11"/>
</dbReference>
<evidence type="ECO:0000256" key="3">
    <source>
        <dbReference type="ARBA" id="ARBA00022737"/>
    </source>
</evidence>
<dbReference type="EMBL" id="JAVRBK010000001">
    <property type="protein sequence ID" value="KAK5650931.1"/>
    <property type="molecule type" value="Genomic_DNA"/>
</dbReference>
<evidence type="ECO:0000313" key="8">
    <source>
        <dbReference type="Proteomes" id="UP001329430"/>
    </source>
</evidence>
<evidence type="ECO:0000256" key="1">
    <source>
        <dbReference type="ARBA" id="ARBA00022614"/>
    </source>
</evidence>
<name>A0AAN7ZXT5_9COLE</name>
<dbReference type="InterPro" id="IPR032675">
    <property type="entry name" value="LRR_dom_sf"/>
</dbReference>
<dbReference type="InterPro" id="IPR001611">
    <property type="entry name" value="Leu-rich_rpt"/>
</dbReference>
<dbReference type="SUPFAM" id="SSF52058">
    <property type="entry name" value="L domain-like"/>
    <property type="match status" value="2"/>
</dbReference>
<dbReference type="FunFam" id="3.80.10.10:FF:001164">
    <property type="entry name" value="GH01279p"/>
    <property type="match status" value="1"/>
</dbReference>